<keyword evidence="2" id="KW-1185">Reference proteome</keyword>
<evidence type="ECO:0000313" key="2">
    <source>
        <dbReference type="Proteomes" id="UP001516400"/>
    </source>
</evidence>
<evidence type="ECO:0000313" key="1">
    <source>
        <dbReference type="EMBL" id="KAL3285068.1"/>
    </source>
</evidence>
<name>A0ABD2P2W7_9CUCU</name>
<protein>
    <submittedName>
        <fullName evidence="1">Uncharacterized protein</fullName>
    </submittedName>
</protein>
<gene>
    <name evidence="1" type="ORF">HHI36_019192</name>
</gene>
<reference evidence="1 2" key="1">
    <citation type="journal article" date="2021" name="BMC Biol.">
        <title>Horizontally acquired antibacterial genes associated with adaptive radiation of ladybird beetles.</title>
        <authorList>
            <person name="Li H.S."/>
            <person name="Tang X.F."/>
            <person name="Huang Y.H."/>
            <person name="Xu Z.Y."/>
            <person name="Chen M.L."/>
            <person name="Du X.Y."/>
            <person name="Qiu B.Y."/>
            <person name="Chen P.T."/>
            <person name="Zhang W."/>
            <person name="Slipinski A."/>
            <person name="Escalona H.E."/>
            <person name="Waterhouse R.M."/>
            <person name="Zwick A."/>
            <person name="Pang H."/>
        </authorList>
    </citation>
    <scope>NUCLEOTIDE SEQUENCE [LARGE SCALE GENOMIC DNA]</scope>
    <source>
        <strain evidence="1">SYSU2018</strain>
    </source>
</reference>
<dbReference type="AlphaFoldDB" id="A0ABD2P2W7"/>
<dbReference type="EMBL" id="JABFTP020000165">
    <property type="protein sequence ID" value="KAL3285068.1"/>
    <property type="molecule type" value="Genomic_DNA"/>
</dbReference>
<accession>A0ABD2P2W7</accession>
<comment type="caution">
    <text evidence="1">The sequence shown here is derived from an EMBL/GenBank/DDBJ whole genome shotgun (WGS) entry which is preliminary data.</text>
</comment>
<proteinExistence type="predicted"/>
<dbReference type="Proteomes" id="UP001516400">
    <property type="component" value="Unassembled WGS sequence"/>
</dbReference>
<sequence length="101" mass="11463">MTTLRSYNPQPSFGVHDFFITQNVTETSWLSDPRTRIDLSGLITLSYEEQPRAAGRKTDSVGYRPPVCVHYPPTLRVESAKVIYSYQSFILTLLQLSATVH</sequence>
<organism evidence="1 2">
    <name type="scientific">Cryptolaemus montrouzieri</name>
    <dbReference type="NCBI Taxonomy" id="559131"/>
    <lineage>
        <taxon>Eukaryota</taxon>
        <taxon>Metazoa</taxon>
        <taxon>Ecdysozoa</taxon>
        <taxon>Arthropoda</taxon>
        <taxon>Hexapoda</taxon>
        <taxon>Insecta</taxon>
        <taxon>Pterygota</taxon>
        <taxon>Neoptera</taxon>
        <taxon>Endopterygota</taxon>
        <taxon>Coleoptera</taxon>
        <taxon>Polyphaga</taxon>
        <taxon>Cucujiformia</taxon>
        <taxon>Coccinelloidea</taxon>
        <taxon>Coccinellidae</taxon>
        <taxon>Scymninae</taxon>
        <taxon>Scymnini</taxon>
        <taxon>Cryptolaemus</taxon>
    </lineage>
</organism>